<dbReference type="InterPro" id="IPR001806">
    <property type="entry name" value="Small_GTPase"/>
</dbReference>
<dbReference type="Pfam" id="PF00071">
    <property type="entry name" value="Ras"/>
    <property type="match status" value="1"/>
</dbReference>
<reference evidence="1" key="1">
    <citation type="submission" date="2020-01" db="EMBL/GenBank/DDBJ databases">
        <title>Genome sequence of Kobresia littledalei, the first chromosome-level genome in the family Cyperaceae.</title>
        <authorList>
            <person name="Qu G."/>
        </authorList>
    </citation>
    <scope>NUCLEOTIDE SEQUENCE</scope>
    <source>
        <strain evidence="1">C.B.Clarke</strain>
        <tissue evidence="1">Leaf</tissue>
    </source>
</reference>
<dbReference type="AlphaFoldDB" id="A0A833RFW5"/>
<dbReference type="PANTHER" id="PTHR14659">
    <property type="entry name" value="ALPHA- AND GAMMA-ADAPTIN-BINDING PROTEIN P34"/>
    <property type="match status" value="1"/>
</dbReference>
<dbReference type="Gene3D" id="3.40.50.300">
    <property type="entry name" value="P-loop containing nucleotide triphosphate hydrolases"/>
    <property type="match status" value="1"/>
</dbReference>
<accession>A0A833RFW5</accession>
<dbReference type="InterPro" id="IPR027417">
    <property type="entry name" value="P-loop_NTPase"/>
</dbReference>
<dbReference type="GO" id="GO:0003924">
    <property type="term" value="F:GTPase activity"/>
    <property type="evidence" value="ECO:0007669"/>
    <property type="project" value="InterPro"/>
</dbReference>
<dbReference type="GO" id="GO:0005525">
    <property type="term" value="F:GTP binding"/>
    <property type="evidence" value="ECO:0007669"/>
    <property type="project" value="InterPro"/>
</dbReference>
<dbReference type="PANTHER" id="PTHR14659:SF1">
    <property type="entry name" value="ALPHA- AND GAMMA-ADAPTIN-BINDING PROTEIN P34"/>
    <property type="match status" value="1"/>
</dbReference>
<dbReference type="OrthoDB" id="10261384at2759"/>
<evidence type="ECO:0000313" key="1">
    <source>
        <dbReference type="EMBL" id="KAF3340307.1"/>
    </source>
</evidence>
<dbReference type="InterPro" id="IPR019341">
    <property type="entry name" value="Alpha/Gamma-adaptin-bd_p34"/>
</dbReference>
<name>A0A833RFW5_9POAL</name>
<evidence type="ECO:0000313" key="2">
    <source>
        <dbReference type="Proteomes" id="UP000623129"/>
    </source>
</evidence>
<dbReference type="SMART" id="SM00175">
    <property type="entry name" value="RAB"/>
    <property type="match status" value="1"/>
</dbReference>
<organism evidence="1 2">
    <name type="scientific">Carex littledalei</name>
    <dbReference type="NCBI Taxonomy" id="544730"/>
    <lineage>
        <taxon>Eukaryota</taxon>
        <taxon>Viridiplantae</taxon>
        <taxon>Streptophyta</taxon>
        <taxon>Embryophyta</taxon>
        <taxon>Tracheophyta</taxon>
        <taxon>Spermatophyta</taxon>
        <taxon>Magnoliopsida</taxon>
        <taxon>Liliopsida</taxon>
        <taxon>Poales</taxon>
        <taxon>Cyperaceae</taxon>
        <taxon>Cyperoideae</taxon>
        <taxon>Cariceae</taxon>
        <taxon>Carex</taxon>
        <taxon>Carex subgen. Euthyceras</taxon>
    </lineage>
</organism>
<dbReference type="EMBL" id="SWLB01000003">
    <property type="protein sequence ID" value="KAF3340307.1"/>
    <property type="molecule type" value="Genomic_DNA"/>
</dbReference>
<comment type="caution">
    <text evidence="1">The sequence shown here is derived from an EMBL/GenBank/DDBJ whole genome shotgun (WGS) entry which is preliminary data.</text>
</comment>
<sequence>MGMEMESANEAASGTVGGGGSLETRPGILLIGSPNVGKRTLLSRLLSVEIPETHDLSSGVLCQGWTIETKYYSADTSVWTAHLGEDFSLGLLPNGVNLAALVMVFDMSDELSFSTLRNWISSIDIKKFEILLCIGNKADLVPGHQAHAEYGRRMQRRSESTGDPHPEYSNFGINEEEGSSLLWDEEMSIEIRKTSMDWCIDNNIEYIEACASDADFDKCLSVNGDVQGVERFFGALSAHMWPGMILKSGNRIPAPFLLEKEGSTDEESDYELEYETLSHGSDEAWYDVRELGASETEGVEYSDFTDAASCSGASTSHGVHLLTESGSGENGHMSINETSQIDTNSTEIFHDEVDDNEHYGLDDMERLMSEIGNVRDNLRLMPDFQRREMAAKLAMRMAAMFGATSDEEEV</sequence>
<proteinExistence type="predicted"/>
<gene>
    <name evidence="1" type="ORF">FCM35_KLT16078</name>
</gene>
<dbReference type="SUPFAM" id="SSF52540">
    <property type="entry name" value="P-loop containing nucleoside triphosphate hydrolases"/>
    <property type="match status" value="1"/>
</dbReference>
<keyword evidence="2" id="KW-1185">Reference proteome</keyword>
<dbReference type="Proteomes" id="UP000623129">
    <property type="component" value="Unassembled WGS sequence"/>
</dbReference>
<dbReference type="Pfam" id="PF10199">
    <property type="entry name" value="Adaptin_binding"/>
    <property type="match status" value="1"/>
</dbReference>
<protein>
    <submittedName>
        <fullName evidence="1">Ras-related protein Rab-33B</fullName>
    </submittedName>
</protein>